<reference evidence="1" key="1">
    <citation type="submission" date="2020-05" db="EMBL/GenBank/DDBJ databases">
        <authorList>
            <person name="Chiriac C."/>
            <person name="Salcher M."/>
            <person name="Ghai R."/>
            <person name="Kavagutti S V."/>
        </authorList>
    </citation>
    <scope>NUCLEOTIDE SEQUENCE</scope>
</reference>
<protein>
    <submittedName>
        <fullName evidence="1">Unannotated protein</fullName>
    </submittedName>
</protein>
<dbReference type="AlphaFoldDB" id="A0A6J7VW67"/>
<dbReference type="InterPro" id="IPR036249">
    <property type="entry name" value="Thioredoxin-like_sf"/>
</dbReference>
<name>A0A6J7VW67_9ZZZZ</name>
<gene>
    <name evidence="1" type="ORF">UFOPK4410_00764</name>
</gene>
<dbReference type="EMBL" id="CAFBRV010000066">
    <property type="protein sequence ID" value="CAB5115235.1"/>
    <property type="molecule type" value="Genomic_DNA"/>
</dbReference>
<proteinExistence type="predicted"/>
<dbReference type="Gene3D" id="3.40.30.10">
    <property type="entry name" value="Glutaredoxin"/>
    <property type="match status" value="1"/>
</dbReference>
<dbReference type="SUPFAM" id="SSF52833">
    <property type="entry name" value="Thioredoxin-like"/>
    <property type="match status" value="1"/>
</dbReference>
<sequence length="100" mass="11688">MGKSADSEFSKQIDRVTSCTVTVYTRHGCHLCHVAIELLESMTAELDFVIEKIYIDGDVKLEELYGEQIPVIHIDGEHHDFFRVNPERFRSSLEKHRRRQ</sequence>
<dbReference type="Pfam" id="PF05768">
    <property type="entry name" value="Glrx-like"/>
    <property type="match status" value="1"/>
</dbReference>
<evidence type="ECO:0000313" key="1">
    <source>
        <dbReference type="EMBL" id="CAB5115235.1"/>
    </source>
</evidence>
<dbReference type="PANTHER" id="PTHR33558">
    <property type="entry name" value="GLUTAREDOXIN-LIKE PROTEIN C5ORF63 HOMOLOG"/>
    <property type="match status" value="1"/>
</dbReference>
<dbReference type="InterPro" id="IPR008554">
    <property type="entry name" value="Glutaredoxin-like"/>
</dbReference>
<organism evidence="1">
    <name type="scientific">freshwater metagenome</name>
    <dbReference type="NCBI Taxonomy" id="449393"/>
    <lineage>
        <taxon>unclassified sequences</taxon>
        <taxon>metagenomes</taxon>
        <taxon>ecological metagenomes</taxon>
    </lineage>
</organism>
<dbReference type="InterPro" id="IPR052565">
    <property type="entry name" value="Glutaredoxin-like_YDR286C"/>
</dbReference>
<accession>A0A6J7VW67</accession>
<dbReference type="PANTHER" id="PTHR33558:SF1">
    <property type="entry name" value="GLUTAREDOXIN-LIKE PROTEIN C5ORF63 HOMOLOG"/>
    <property type="match status" value="1"/>
</dbReference>